<evidence type="ECO:0000313" key="3">
    <source>
        <dbReference type="Proteomes" id="UP001162164"/>
    </source>
</evidence>
<comment type="caution">
    <text evidence="2">The sequence shown here is derived from an EMBL/GenBank/DDBJ whole genome shotgun (WGS) entry which is preliminary data.</text>
</comment>
<reference evidence="2" key="1">
    <citation type="journal article" date="2023" name="Insect Mol. Biol.">
        <title>Genome sequencing provides insights into the evolution of gene families encoding plant cell wall-degrading enzymes in longhorned beetles.</title>
        <authorList>
            <person name="Shin N.R."/>
            <person name="Okamura Y."/>
            <person name="Kirsch R."/>
            <person name="Pauchet Y."/>
        </authorList>
    </citation>
    <scope>NUCLEOTIDE SEQUENCE</scope>
    <source>
        <strain evidence="2">MMC_N1</strain>
    </source>
</reference>
<gene>
    <name evidence="2" type="ORF">NQ317_017810</name>
</gene>
<keyword evidence="3" id="KW-1185">Reference proteome</keyword>
<evidence type="ECO:0000256" key="1">
    <source>
        <dbReference type="SAM" id="Phobius"/>
    </source>
</evidence>
<organism evidence="2 3">
    <name type="scientific">Molorchus minor</name>
    <dbReference type="NCBI Taxonomy" id="1323400"/>
    <lineage>
        <taxon>Eukaryota</taxon>
        <taxon>Metazoa</taxon>
        <taxon>Ecdysozoa</taxon>
        <taxon>Arthropoda</taxon>
        <taxon>Hexapoda</taxon>
        <taxon>Insecta</taxon>
        <taxon>Pterygota</taxon>
        <taxon>Neoptera</taxon>
        <taxon>Endopterygota</taxon>
        <taxon>Coleoptera</taxon>
        <taxon>Polyphaga</taxon>
        <taxon>Cucujiformia</taxon>
        <taxon>Chrysomeloidea</taxon>
        <taxon>Cerambycidae</taxon>
        <taxon>Lamiinae</taxon>
        <taxon>Monochamini</taxon>
        <taxon>Molorchus</taxon>
    </lineage>
</organism>
<protein>
    <submittedName>
        <fullName evidence="2">Uncharacterized protein</fullName>
    </submittedName>
</protein>
<dbReference type="Gene3D" id="1.10.287.70">
    <property type="match status" value="1"/>
</dbReference>
<feature type="transmembrane region" description="Helical" evidence="1">
    <location>
        <begin position="34"/>
        <end position="58"/>
    </location>
</feature>
<proteinExistence type="predicted"/>
<accession>A0ABQ9K3J5</accession>
<name>A0ABQ9K3J5_9CUCU</name>
<keyword evidence="1" id="KW-0472">Membrane</keyword>
<dbReference type="Proteomes" id="UP001162164">
    <property type="component" value="Unassembled WGS sequence"/>
</dbReference>
<dbReference type="EMBL" id="JAPWTJ010000045">
    <property type="protein sequence ID" value="KAJ8984158.1"/>
    <property type="molecule type" value="Genomic_DNA"/>
</dbReference>
<keyword evidence="1" id="KW-0812">Transmembrane</keyword>
<keyword evidence="1" id="KW-1133">Transmembrane helix</keyword>
<sequence length="132" mass="15459">MSRYNRSDPEFYEYEKPTFCSQFLHYTWKTISCLFSHITLVAMVVSYCVLGAYAFATLEVGNEIKVKKGIPLLRKNVTDHLWNLTHNDELPTFEETNFTKRAKEYLKNFEVAILQAMTKDGWDGEEDQNKSE</sequence>
<evidence type="ECO:0000313" key="2">
    <source>
        <dbReference type="EMBL" id="KAJ8984158.1"/>
    </source>
</evidence>